<sequence length="317" mass="35829">MRSLAIFRYLNSVALPSLNCLDVTLGGFSEAEVARDMTNWIKHRAELGISDFRLRGLQSDSVSFAHPLLLLHHLRILLVQGVIEPALFARLAERISRVQAIQLKIIRFRYCNHLDDVIPALIGFLERKATLGCNPAVEHIEFQPAIGAKSTGPALLYFSSLGLHQVLREQRIYDHDQDISAWFCAEFAEFFSGFLVYAISRSYCYYSGGSCRASKLCGDVWTNTLLARATALVAKRVNPWTWLDRGLLNFLHLLLDGKGLALLAIMLENSRIYLGLGFLFLLEPVLMGGDQRVRGLVQTAENCLMMYRFLCFMYVFV</sequence>
<dbReference type="KEGG" id="adl:AURDEDRAFT_176709"/>
<gene>
    <name evidence="1" type="ORF">AURDEDRAFT_176709</name>
</gene>
<evidence type="ECO:0000313" key="1">
    <source>
        <dbReference type="EMBL" id="EJD34243.1"/>
    </source>
</evidence>
<reference evidence="2" key="1">
    <citation type="journal article" date="2012" name="Science">
        <title>The Paleozoic origin of enzymatic lignin decomposition reconstructed from 31 fungal genomes.</title>
        <authorList>
            <person name="Floudas D."/>
            <person name="Binder M."/>
            <person name="Riley R."/>
            <person name="Barry K."/>
            <person name="Blanchette R.A."/>
            <person name="Henrissat B."/>
            <person name="Martinez A.T."/>
            <person name="Otillar R."/>
            <person name="Spatafora J.W."/>
            <person name="Yadav J.S."/>
            <person name="Aerts A."/>
            <person name="Benoit I."/>
            <person name="Boyd A."/>
            <person name="Carlson A."/>
            <person name="Copeland A."/>
            <person name="Coutinho P.M."/>
            <person name="de Vries R.P."/>
            <person name="Ferreira P."/>
            <person name="Findley K."/>
            <person name="Foster B."/>
            <person name="Gaskell J."/>
            <person name="Glotzer D."/>
            <person name="Gorecki P."/>
            <person name="Heitman J."/>
            <person name="Hesse C."/>
            <person name="Hori C."/>
            <person name="Igarashi K."/>
            <person name="Jurgens J.A."/>
            <person name="Kallen N."/>
            <person name="Kersten P."/>
            <person name="Kohler A."/>
            <person name="Kuees U."/>
            <person name="Kumar T.K.A."/>
            <person name="Kuo A."/>
            <person name="LaButti K."/>
            <person name="Larrondo L.F."/>
            <person name="Lindquist E."/>
            <person name="Ling A."/>
            <person name="Lombard V."/>
            <person name="Lucas S."/>
            <person name="Lundell T."/>
            <person name="Martin R."/>
            <person name="McLaughlin D.J."/>
            <person name="Morgenstern I."/>
            <person name="Morin E."/>
            <person name="Murat C."/>
            <person name="Nagy L.G."/>
            <person name="Nolan M."/>
            <person name="Ohm R.A."/>
            <person name="Patyshakuliyeva A."/>
            <person name="Rokas A."/>
            <person name="Ruiz-Duenas F.J."/>
            <person name="Sabat G."/>
            <person name="Salamov A."/>
            <person name="Samejima M."/>
            <person name="Schmutz J."/>
            <person name="Slot J.C."/>
            <person name="St John F."/>
            <person name="Stenlid J."/>
            <person name="Sun H."/>
            <person name="Sun S."/>
            <person name="Syed K."/>
            <person name="Tsang A."/>
            <person name="Wiebenga A."/>
            <person name="Young D."/>
            <person name="Pisabarro A."/>
            <person name="Eastwood D.C."/>
            <person name="Martin F."/>
            <person name="Cullen D."/>
            <person name="Grigoriev I.V."/>
            <person name="Hibbett D.S."/>
        </authorList>
    </citation>
    <scope>NUCLEOTIDE SEQUENCE [LARGE SCALE GENOMIC DNA]</scope>
    <source>
        <strain evidence="2">TFB10046</strain>
    </source>
</reference>
<dbReference type="AlphaFoldDB" id="J0WPA1"/>
<organism evidence="1 2">
    <name type="scientific">Auricularia subglabra (strain TFB-10046 / SS5)</name>
    <name type="common">White-rot fungus</name>
    <name type="synonym">Auricularia delicata (strain TFB10046)</name>
    <dbReference type="NCBI Taxonomy" id="717982"/>
    <lineage>
        <taxon>Eukaryota</taxon>
        <taxon>Fungi</taxon>
        <taxon>Dikarya</taxon>
        <taxon>Basidiomycota</taxon>
        <taxon>Agaricomycotina</taxon>
        <taxon>Agaricomycetes</taxon>
        <taxon>Auriculariales</taxon>
        <taxon>Auriculariaceae</taxon>
        <taxon>Auricularia</taxon>
    </lineage>
</organism>
<keyword evidence="2" id="KW-1185">Reference proteome</keyword>
<dbReference type="Proteomes" id="UP000006514">
    <property type="component" value="Unassembled WGS sequence"/>
</dbReference>
<accession>J0WPA1</accession>
<proteinExistence type="predicted"/>
<name>J0WPA1_AURST</name>
<protein>
    <submittedName>
        <fullName evidence="1">Uncharacterized protein</fullName>
    </submittedName>
</protein>
<dbReference type="InParanoid" id="J0WPA1"/>
<dbReference type="EMBL" id="JH687974">
    <property type="protein sequence ID" value="EJD34243.1"/>
    <property type="molecule type" value="Genomic_DNA"/>
</dbReference>
<evidence type="ECO:0000313" key="2">
    <source>
        <dbReference type="Proteomes" id="UP000006514"/>
    </source>
</evidence>